<dbReference type="PROSITE" id="PS51257">
    <property type="entry name" value="PROKAR_LIPOPROTEIN"/>
    <property type="match status" value="1"/>
</dbReference>
<dbReference type="EMBL" id="JANIBL010000007">
    <property type="protein sequence ID" value="MCQ8116488.1"/>
    <property type="molecule type" value="Genomic_DNA"/>
</dbReference>
<feature type="chain" id="PRO_5045248673" evidence="1">
    <location>
        <begin position="23"/>
        <end position="190"/>
    </location>
</feature>
<keyword evidence="1" id="KW-0732">Signal</keyword>
<name>A0ABT1TNZ8_9GAMM</name>
<gene>
    <name evidence="2" type="ORF">NP589_03560</name>
</gene>
<feature type="signal peptide" evidence="1">
    <location>
        <begin position="1"/>
        <end position="22"/>
    </location>
</feature>
<sequence>MMRRCCKSGYACLLLLFLGACAPISQDLGNTTDVSACAGEVIQPPVGLVEVMDTELRQAAEGEPGKGKLCKAKIFLVQMPVSVYRIWDSAWPDRARGNWWTLNYPAGSRDSYRQAEAICPEWSGLDRLIVCTVKVGTRVAIGPGQSADCANGLSYAPSAENQVYIPNDSRNQQIFVENCSSGAPWPDADP</sequence>
<evidence type="ECO:0000313" key="3">
    <source>
        <dbReference type="Proteomes" id="UP001524570"/>
    </source>
</evidence>
<dbReference type="RefSeq" id="WP_256605734.1">
    <property type="nucleotide sequence ID" value="NZ_JANIBL010000007.1"/>
</dbReference>
<comment type="caution">
    <text evidence="2">The sequence shown here is derived from an EMBL/GenBank/DDBJ whole genome shotgun (WGS) entry which is preliminary data.</text>
</comment>
<evidence type="ECO:0000313" key="2">
    <source>
        <dbReference type="EMBL" id="MCQ8116488.1"/>
    </source>
</evidence>
<evidence type="ECO:0000256" key="1">
    <source>
        <dbReference type="SAM" id="SignalP"/>
    </source>
</evidence>
<organism evidence="2 3">
    <name type="scientific">Methylomonas rosea</name>
    <dbReference type="NCBI Taxonomy" id="2952227"/>
    <lineage>
        <taxon>Bacteria</taxon>
        <taxon>Pseudomonadati</taxon>
        <taxon>Pseudomonadota</taxon>
        <taxon>Gammaproteobacteria</taxon>
        <taxon>Methylococcales</taxon>
        <taxon>Methylococcaceae</taxon>
        <taxon>Methylomonas</taxon>
    </lineage>
</organism>
<protein>
    <submittedName>
        <fullName evidence="2">Uncharacterized protein</fullName>
    </submittedName>
</protein>
<dbReference type="Proteomes" id="UP001524570">
    <property type="component" value="Unassembled WGS sequence"/>
</dbReference>
<keyword evidence="3" id="KW-1185">Reference proteome</keyword>
<reference evidence="2 3" key="1">
    <citation type="submission" date="2022-07" db="EMBL/GenBank/DDBJ databases">
        <title>Methylomonas rivi sp. nov., Methylomonas rosea sp. nov., Methylomonas aureus sp. nov. and Methylomonas subterranea sp. nov., four novel methanotrophs isolated from a freshwater creek and the deep terrestrial subsurface.</title>
        <authorList>
            <person name="Abin C."/>
            <person name="Sankaranarayanan K."/>
            <person name="Garner C."/>
            <person name="Sindelar R."/>
            <person name="Kotary K."/>
            <person name="Garner R."/>
            <person name="Barclay S."/>
            <person name="Lawson P."/>
            <person name="Krumholz L."/>
        </authorList>
    </citation>
    <scope>NUCLEOTIDE SEQUENCE [LARGE SCALE GENOMIC DNA]</scope>
    <source>
        <strain evidence="2 3">WSC-7</strain>
    </source>
</reference>
<accession>A0ABT1TNZ8</accession>
<proteinExistence type="predicted"/>